<dbReference type="AlphaFoldDB" id="A0A7J0BLU3"/>
<accession>A0A7J0BLU3</accession>
<dbReference type="CDD" id="cd06661">
    <property type="entry name" value="GGCT_like"/>
    <property type="match status" value="1"/>
</dbReference>
<comment type="caution">
    <text evidence="2">The sequence shown here is derived from an EMBL/GenBank/DDBJ whole genome shotgun (WGS) entry which is preliminary data.</text>
</comment>
<feature type="domain" description="Gamma-glutamylcyclotransferase AIG2-like" evidence="1">
    <location>
        <begin position="89"/>
        <end position="148"/>
    </location>
</feature>
<dbReference type="EMBL" id="BLVO01000013">
    <property type="protein sequence ID" value="GFM34172.1"/>
    <property type="molecule type" value="Genomic_DNA"/>
</dbReference>
<sequence length="158" mass="17860">MSSPFRLFVYGTLKQGGEYHDRFCSDAVAVIPCLVQGRIFERPEGYPTLFVPPGIILAHGTADREADAARCNDPVPPHLSPQSYLEACPPWGHVFGQLMLFRKALPHMERLDALEDFFPGKPSMYERVLVPVWSQGQLLASWTYVSPHSHRFESDCRT</sequence>
<keyword evidence="3" id="KW-1185">Reference proteome</keyword>
<dbReference type="InterPro" id="IPR036568">
    <property type="entry name" value="GGCT-like_sf"/>
</dbReference>
<feature type="domain" description="Gamma-glutamylcyclotransferase AIG2-like" evidence="1">
    <location>
        <begin position="7"/>
        <end position="55"/>
    </location>
</feature>
<reference evidence="2 3" key="1">
    <citation type="submission" date="2020-05" db="EMBL/GenBank/DDBJ databases">
        <title>Draft genome sequence of Desulfovibrio sp. strain HN2T.</title>
        <authorList>
            <person name="Ueno A."/>
            <person name="Tamazawa S."/>
            <person name="Tamamura S."/>
            <person name="Murakami T."/>
            <person name="Kiyama T."/>
            <person name="Inomata H."/>
            <person name="Amano Y."/>
            <person name="Miyakawa K."/>
            <person name="Tamaki H."/>
            <person name="Naganuma T."/>
            <person name="Kaneko K."/>
        </authorList>
    </citation>
    <scope>NUCLEOTIDE SEQUENCE [LARGE SCALE GENOMIC DNA]</scope>
    <source>
        <strain evidence="2 3">HN2</strain>
    </source>
</reference>
<gene>
    <name evidence="2" type="ORF">DSM101010T_25370</name>
</gene>
<evidence type="ECO:0000259" key="1">
    <source>
        <dbReference type="Pfam" id="PF06094"/>
    </source>
</evidence>
<dbReference type="RefSeq" id="WP_174405790.1">
    <property type="nucleotide sequence ID" value="NZ_BLVO01000013.1"/>
</dbReference>
<dbReference type="Proteomes" id="UP000503840">
    <property type="component" value="Unassembled WGS sequence"/>
</dbReference>
<dbReference type="InterPro" id="IPR009288">
    <property type="entry name" value="AIG2-like_dom"/>
</dbReference>
<dbReference type="Pfam" id="PF06094">
    <property type="entry name" value="GGACT"/>
    <property type="match status" value="2"/>
</dbReference>
<dbReference type="SUPFAM" id="SSF110857">
    <property type="entry name" value="Gamma-glutamyl cyclotransferase-like"/>
    <property type="match status" value="1"/>
</dbReference>
<name>A0A7J0BLU3_9BACT</name>
<organism evidence="2 3">
    <name type="scientific">Desulfovibrio subterraneus</name>
    <dbReference type="NCBI Taxonomy" id="2718620"/>
    <lineage>
        <taxon>Bacteria</taxon>
        <taxon>Pseudomonadati</taxon>
        <taxon>Thermodesulfobacteriota</taxon>
        <taxon>Desulfovibrionia</taxon>
        <taxon>Desulfovibrionales</taxon>
        <taxon>Desulfovibrionaceae</taxon>
        <taxon>Desulfovibrio</taxon>
    </lineage>
</organism>
<protein>
    <submittedName>
        <fullName evidence="2">AIG2 family protein</fullName>
    </submittedName>
</protein>
<dbReference type="Gene3D" id="3.10.490.10">
    <property type="entry name" value="Gamma-glutamyl cyclotransferase-like"/>
    <property type="match status" value="1"/>
</dbReference>
<dbReference type="InterPro" id="IPR013024">
    <property type="entry name" value="GGCT-like"/>
</dbReference>
<evidence type="ECO:0000313" key="2">
    <source>
        <dbReference type="EMBL" id="GFM34172.1"/>
    </source>
</evidence>
<proteinExistence type="predicted"/>
<evidence type="ECO:0000313" key="3">
    <source>
        <dbReference type="Proteomes" id="UP000503840"/>
    </source>
</evidence>